<keyword evidence="2" id="KW-1185">Reference proteome</keyword>
<evidence type="ECO:0000313" key="2">
    <source>
        <dbReference type="Proteomes" id="UP000061660"/>
    </source>
</evidence>
<name>A0A0U2W7X8_9BACL</name>
<organism evidence="1 2">
    <name type="scientific">Paenibacillus naphthalenovorans</name>
    <dbReference type="NCBI Taxonomy" id="162209"/>
    <lineage>
        <taxon>Bacteria</taxon>
        <taxon>Bacillati</taxon>
        <taxon>Bacillota</taxon>
        <taxon>Bacilli</taxon>
        <taxon>Bacillales</taxon>
        <taxon>Paenibacillaceae</taxon>
        <taxon>Paenibacillus</taxon>
    </lineage>
</organism>
<proteinExistence type="predicted"/>
<dbReference type="Proteomes" id="UP000061660">
    <property type="component" value="Chromosome"/>
</dbReference>
<dbReference type="STRING" id="162209.IJ22_32440"/>
<dbReference type="EMBL" id="CP013652">
    <property type="protein sequence ID" value="ALS23605.1"/>
    <property type="molecule type" value="Genomic_DNA"/>
</dbReference>
<dbReference type="PATRIC" id="fig|162209.4.peg.3465"/>
<dbReference type="KEGG" id="pnp:IJ22_32440"/>
<accession>A0A0U2W7X8</accession>
<evidence type="ECO:0000313" key="1">
    <source>
        <dbReference type="EMBL" id="ALS23605.1"/>
    </source>
</evidence>
<reference evidence="1 2" key="2">
    <citation type="journal article" date="2016" name="Genome Announc.">
        <title>Complete Genome Sequences of Two Interactive Moderate Thermophiles, Paenibacillus napthalenovorans 32O-Y and Paenibacillus sp. 32O-W.</title>
        <authorList>
            <person name="Butler R.R.III."/>
            <person name="Wang J."/>
            <person name="Stark B.C."/>
            <person name="Pombert J.F."/>
        </authorList>
    </citation>
    <scope>NUCLEOTIDE SEQUENCE [LARGE SCALE GENOMIC DNA]</scope>
    <source>
        <strain evidence="1 2">32O-Y</strain>
    </source>
</reference>
<sequence>MEGRLPVGLLIGVMLSIPLWLSMIGWIRLIGSL</sequence>
<reference evidence="2" key="1">
    <citation type="submission" date="2015-12" db="EMBL/GenBank/DDBJ databases">
        <title>Complete genome sequences of two moderately thermophilic Paenibacillus species.</title>
        <authorList>
            <person name="Butler R.III."/>
            <person name="Wang J."/>
            <person name="Stark B.C."/>
            <person name="Pombert J.-F."/>
        </authorList>
    </citation>
    <scope>NUCLEOTIDE SEQUENCE [LARGE SCALE GENOMIC DNA]</scope>
    <source>
        <strain evidence="2">32O-Y</strain>
    </source>
</reference>
<dbReference type="AlphaFoldDB" id="A0A0U2W7X8"/>
<gene>
    <name evidence="1" type="ORF">IJ22_32440</name>
</gene>
<protein>
    <submittedName>
        <fullName evidence="1">Uncharacterized protein</fullName>
    </submittedName>
</protein>